<evidence type="ECO:0000256" key="2">
    <source>
        <dbReference type="ARBA" id="ARBA00012502"/>
    </source>
</evidence>
<feature type="region of interest" description="Disordered" evidence="8">
    <location>
        <begin position="1"/>
        <end position="38"/>
    </location>
</feature>
<comment type="similarity">
    <text evidence="1">Belongs to the MsrA Met sulfoxide reductase family.</text>
</comment>
<organism evidence="10 11">
    <name type="scientific">Cylindrotheca closterium</name>
    <dbReference type="NCBI Taxonomy" id="2856"/>
    <lineage>
        <taxon>Eukaryota</taxon>
        <taxon>Sar</taxon>
        <taxon>Stramenopiles</taxon>
        <taxon>Ochrophyta</taxon>
        <taxon>Bacillariophyta</taxon>
        <taxon>Bacillariophyceae</taxon>
        <taxon>Bacillariophycidae</taxon>
        <taxon>Bacillariales</taxon>
        <taxon>Bacillariaceae</taxon>
        <taxon>Cylindrotheca</taxon>
    </lineage>
</organism>
<feature type="compositionally biased region" description="Low complexity" evidence="8">
    <location>
        <begin position="18"/>
        <end position="38"/>
    </location>
</feature>
<feature type="domain" description="Peptide methionine sulphoxide reductase MsrA" evidence="9">
    <location>
        <begin position="44"/>
        <end position="213"/>
    </location>
</feature>
<accession>A0AAD2CE76</accession>
<dbReference type="Gene3D" id="3.30.1060.10">
    <property type="entry name" value="Peptide methionine sulphoxide reductase MsrA"/>
    <property type="match status" value="1"/>
</dbReference>
<dbReference type="AlphaFoldDB" id="A0AAD2CE76"/>
<dbReference type="NCBIfam" id="TIGR00401">
    <property type="entry name" value="msrA"/>
    <property type="match status" value="1"/>
</dbReference>
<proteinExistence type="inferred from homology"/>
<comment type="catalytic activity">
    <reaction evidence="6">
        <text>L-methionyl-[protein] + [thioredoxin]-disulfide + H2O = L-methionyl-(S)-S-oxide-[protein] + [thioredoxin]-dithiol</text>
        <dbReference type="Rhea" id="RHEA:14217"/>
        <dbReference type="Rhea" id="RHEA-COMP:10698"/>
        <dbReference type="Rhea" id="RHEA-COMP:10700"/>
        <dbReference type="Rhea" id="RHEA-COMP:12313"/>
        <dbReference type="Rhea" id="RHEA-COMP:12315"/>
        <dbReference type="ChEBI" id="CHEBI:15377"/>
        <dbReference type="ChEBI" id="CHEBI:16044"/>
        <dbReference type="ChEBI" id="CHEBI:29950"/>
        <dbReference type="ChEBI" id="CHEBI:44120"/>
        <dbReference type="ChEBI" id="CHEBI:50058"/>
        <dbReference type="EC" id="1.8.4.11"/>
    </reaction>
</comment>
<dbReference type="GO" id="GO:0005737">
    <property type="term" value="C:cytoplasm"/>
    <property type="evidence" value="ECO:0007669"/>
    <property type="project" value="TreeGrafter"/>
</dbReference>
<gene>
    <name evidence="10" type="ORF">CYCCA115_LOCUS414</name>
</gene>
<evidence type="ECO:0000313" key="10">
    <source>
        <dbReference type="EMBL" id="CAJ1904865.1"/>
    </source>
</evidence>
<evidence type="ECO:0000259" key="9">
    <source>
        <dbReference type="Pfam" id="PF01625"/>
    </source>
</evidence>
<dbReference type="GO" id="GO:0034599">
    <property type="term" value="P:cellular response to oxidative stress"/>
    <property type="evidence" value="ECO:0007669"/>
    <property type="project" value="TreeGrafter"/>
</dbReference>
<comment type="caution">
    <text evidence="10">The sequence shown here is derived from an EMBL/GenBank/DDBJ whole genome shotgun (WGS) entry which is preliminary data.</text>
</comment>
<name>A0AAD2CE76_9STRA</name>
<dbReference type="PANTHER" id="PTHR42799">
    <property type="entry name" value="MITOCHONDRIAL PEPTIDE METHIONINE SULFOXIDE REDUCTASE"/>
    <property type="match status" value="1"/>
</dbReference>
<evidence type="ECO:0000256" key="4">
    <source>
        <dbReference type="ARBA" id="ARBA00030273"/>
    </source>
</evidence>
<sequence length="225" mass="25519">MGCTASRATKLDSQTEANSTDNNNTNNTNNNNTATTSTSISPTVALGAGCYWGTEKFIIQNFQKKFPNSIQLANVGFMSLNPNNPLKKPSYKQVCAGNSGHVEVLTVTLRNVTPQLLEELIRFFFTFHDPTTLNRQGNDWGSQYASVIFCSDENQVEIATRVKKELQTLIQEKEIKCFSQKEVTTMIVPYTKFVKAHSEHQRYLAKHPFGYCNHRIRFKNWPKVQ</sequence>
<evidence type="ECO:0000256" key="8">
    <source>
        <dbReference type="SAM" id="MobiDB-lite"/>
    </source>
</evidence>
<evidence type="ECO:0000256" key="5">
    <source>
        <dbReference type="ARBA" id="ARBA00030643"/>
    </source>
</evidence>
<dbReference type="EMBL" id="CAKOGP040000001">
    <property type="protein sequence ID" value="CAJ1904865.1"/>
    <property type="molecule type" value="Genomic_DNA"/>
</dbReference>
<reference evidence="10" key="1">
    <citation type="submission" date="2023-08" db="EMBL/GenBank/DDBJ databases">
        <authorList>
            <person name="Audoor S."/>
            <person name="Bilcke G."/>
        </authorList>
    </citation>
    <scope>NUCLEOTIDE SEQUENCE</scope>
</reference>
<protein>
    <recommendedName>
        <fullName evidence="2">peptide-methionine (S)-S-oxide reductase</fullName>
        <ecNumber evidence="2">1.8.4.11</ecNumber>
    </recommendedName>
    <alternativeName>
        <fullName evidence="5">Peptide-methionine (S)-S-oxide reductase</fullName>
    </alternativeName>
    <alternativeName>
        <fullName evidence="4">Protein-methionine-S-oxide reductase</fullName>
    </alternativeName>
</protein>
<keyword evidence="3" id="KW-0560">Oxidoreductase</keyword>
<dbReference type="GO" id="GO:0008113">
    <property type="term" value="F:peptide-methionine (S)-S-oxide reductase activity"/>
    <property type="evidence" value="ECO:0007669"/>
    <property type="project" value="UniProtKB-EC"/>
</dbReference>
<evidence type="ECO:0000256" key="1">
    <source>
        <dbReference type="ARBA" id="ARBA00005591"/>
    </source>
</evidence>
<dbReference type="InterPro" id="IPR050162">
    <property type="entry name" value="MsrA_MetSO_reductase"/>
</dbReference>
<comment type="catalytic activity">
    <reaction evidence="7">
        <text>[thioredoxin]-disulfide + L-methionine + H2O = L-methionine (S)-S-oxide + [thioredoxin]-dithiol</text>
        <dbReference type="Rhea" id="RHEA:19993"/>
        <dbReference type="Rhea" id="RHEA-COMP:10698"/>
        <dbReference type="Rhea" id="RHEA-COMP:10700"/>
        <dbReference type="ChEBI" id="CHEBI:15377"/>
        <dbReference type="ChEBI" id="CHEBI:29950"/>
        <dbReference type="ChEBI" id="CHEBI:50058"/>
        <dbReference type="ChEBI" id="CHEBI:57844"/>
        <dbReference type="ChEBI" id="CHEBI:58772"/>
        <dbReference type="EC" id="1.8.4.11"/>
    </reaction>
</comment>
<dbReference type="SUPFAM" id="SSF55068">
    <property type="entry name" value="Peptide methionine sulfoxide reductase"/>
    <property type="match status" value="1"/>
</dbReference>
<evidence type="ECO:0000256" key="7">
    <source>
        <dbReference type="ARBA" id="ARBA00048782"/>
    </source>
</evidence>
<dbReference type="InterPro" id="IPR002569">
    <property type="entry name" value="Met_Sox_Rdtase_MsrA_dom"/>
</dbReference>
<dbReference type="EC" id="1.8.4.11" evidence="2"/>
<dbReference type="Pfam" id="PF01625">
    <property type="entry name" value="PMSR"/>
    <property type="match status" value="1"/>
</dbReference>
<keyword evidence="11" id="KW-1185">Reference proteome</keyword>
<dbReference type="PANTHER" id="PTHR42799:SF2">
    <property type="entry name" value="MITOCHONDRIAL PEPTIDE METHIONINE SULFOXIDE REDUCTASE"/>
    <property type="match status" value="1"/>
</dbReference>
<evidence type="ECO:0000313" key="11">
    <source>
        <dbReference type="Proteomes" id="UP001295423"/>
    </source>
</evidence>
<evidence type="ECO:0000256" key="3">
    <source>
        <dbReference type="ARBA" id="ARBA00023002"/>
    </source>
</evidence>
<evidence type="ECO:0000256" key="6">
    <source>
        <dbReference type="ARBA" id="ARBA00047806"/>
    </source>
</evidence>
<dbReference type="InterPro" id="IPR036509">
    <property type="entry name" value="Met_Sox_Rdtase_MsrA_sf"/>
</dbReference>
<dbReference type="Proteomes" id="UP001295423">
    <property type="component" value="Unassembled WGS sequence"/>
</dbReference>